<keyword evidence="8" id="KW-0614">Plasmid</keyword>
<evidence type="ECO:0000256" key="6">
    <source>
        <dbReference type="ARBA" id="ARBA00023163"/>
    </source>
</evidence>
<evidence type="ECO:0000256" key="3">
    <source>
        <dbReference type="ARBA" id="ARBA00022833"/>
    </source>
</evidence>
<proteinExistence type="inferred from homology"/>
<evidence type="ECO:0000256" key="7">
    <source>
        <dbReference type="PIRSR" id="PIRSR602481-1"/>
    </source>
</evidence>
<dbReference type="InterPro" id="IPR036388">
    <property type="entry name" value="WH-like_DNA-bd_sf"/>
</dbReference>
<geneLocation type="plasmid" evidence="8 9">
    <name>pDGEO01</name>
</geneLocation>
<gene>
    <name evidence="8" type="ordered locus">Dgeo_2727</name>
</gene>
<dbReference type="GO" id="GO:1900376">
    <property type="term" value="P:regulation of secondary metabolite biosynthetic process"/>
    <property type="evidence" value="ECO:0007669"/>
    <property type="project" value="TreeGrafter"/>
</dbReference>
<dbReference type="Gene3D" id="3.30.1490.190">
    <property type="match status" value="1"/>
</dbReference>
<dbReference type="PANTHER" id="PTHR33202:SF7">
    <property type="entry name" value="FERRIC UPTAKE REGULATION PROTEIN"/>
    <property type="match status" value="1"/>
</dbReference>
<keyword evidence="4" id="KW-0805">Transcription regulation</keyword>
<evidence type="ECO:0000313" key="8">
    <source>
        <dbReference type="EMBL" id="ABF44160.1"/>
    </source>
</evidence>
<evidence type="ECO:0000256" key="5">
    <source>
        <dbReference type="ARBA" id="ARBA00023125"/>
    </source>
</evidence>
<feature type="binding site" evidence="7">
    <location>
        <position position="96"/>
    </location>
    <ligand>
        <name>Zn(2+)</name>
        <dbReference type="ChEBI" id="CHEBI:29105"/>
    </ligand>
</feature>
<comment type="cofactor">
    <cofactor evidence="7">
        <name>Zn(2+)</name>
        <dbReference type="ChEBI" id="CHEBI:29105"/>
    </cofactor>
    <text evidence="7">Binds 1 zinc ion per subunit.</text>
</comment>
<feature type="binding site" evidence="7">
    <location>
        <position position="134"/>
    </location>
    <ligand>
        <name>Zn(2+)</name>
        <dbReference type="ChEBI" id="CHEBI:29105"/>
    </ligand>
</feature>
<dbReference type="AlphaFoldDB" id="Q1J2X4"/>
<keyword evidence="7" id="KW-0479">Metal-binding</keyword>
<dbReference type="GO" id="GO:0003700">
    <property type="term" value="F:DNA-binding transcription factor activity"/>
    <property type="evidence" value="ECO:0007669"/>
    <property type="project" value="InterPro"/>
</dbReference>
<protein>
    <submittedName>
        <fullName evidence="8">Ferric uptake regulator, Fur family</fullName>
    </submittedName>
</protein>
<organism evidence="8 9">
    <name type="scientific">Deinococcus geothermalis (strain DSM 11300 / CIP 105573 / AG-3a)</name>
    <dbReference type="NCBI Taxonomy" id="319795"/>
    <lineage>
        <taxon>Bacteria</taxon>
        <taxon>Thermotogati</taxon>
        <taxon>Deinococcota</taxon>
        <taxon>Deinococci</taxon>
        <taxon>Deinococcales</taxon>
        <taxon>Deinococcaceae</taxon>
        <taxon>Deinococcus</taxon>
    </lineage>
</organism>
<feature type="binding site" evidence="7">
    <location>
        <position position="131"/>
    </location>
    <ligand>
        <name>Zn(2+)</name>
        <dbReference type="ChEBI" id="CHEBI:29105"/>
    </ligand>
</feature>
<dbReference type="InterPro" id="IPR036390">
    <property type="entry name" value="WH_DNA-bd_sf"/>
</dbReference>
<feature type="binding site" evidence="7">
    <location>
        <position position="93"/>
    </location>
    <ligand>
        <name>Zn(2+)</name>
        <dbReference type="ChEBI" id="CHEBI:29105"/>
    </ligand>
</feature>
<evidence type="ECO:0000313" key="9">
    <source>
        <dbReference type="Proteomes" id="UP000002431"/>
    </source>
</evidence>
<evidence type="ECO:0000256" key="4">
    <source>
        <dbReference type="ARBA" id="ARBA00023015"/>
    </source>
</evidence>
<name>Q1J2X4_DEIGD</name>
<sequence>MSTAELQHHLERRQLRVTQPRLRLLEFFARSSGHFTPEEISEQLRAQGHPISLATLYQNLKIFSEHGLIKEMIGQNGEVRYDTNLEPHSHLICLRCGRLVDVVLELPQLTPTGPGQGWVIAGARVDLQGICPACQ</sequence>
<dbReference type="Proteomes" id="UP000002431">
    <property type="component" value="Plasmid pDGEO01"/>
</dbReference>
<dbReference type="EMBL" id="CP000358">
    <property type="protein sequence ID" value="ABF44160.1"/>
    <property type="molecule type" value="Genomic_DNA"/>
</dbReference>
<dbReference type="HOGENOM" id="CLU_096072_4_2_0"/>
<dbReference type="SUPFAM" id="SSF46785">
    <property type="entry name" value="Winged helix' DNA-binding domain"/>
    <property type="match status" value="1"/>
</dbReference>
<dbReference type="CDD" id="cd07153">
    <property type="entry name" value="Fur_like"/>
    <property type="match status" value="1"/>
</dbReference>
<dbReference type="InterPro" id="IPR002481">
    <property type="entry name" value="FUR"/>
</dbReference>
<dbReference type="KEGG" id="dge:Dgeo_2727"/>
<dbReference type="RefSeq" id="WP_011525845.1">
    <property type="nucleotide sequence ID" value="NC_008010.2"/>
</dbReference>
<keyword evidence="2" id="KW-0678">Repressor</keyword>
<keyword evidence="3 7" id="KW-0862">Zinc</keyword>
<keyword evidence="5" id="KW-0238">DNA-binding</keyword>
<dbReference type="eggNOG" id="COG0735">
    <property type="taxonomic scope" value="Bacteria"/>
</dbReference>
<dbReference type="GO" id="GO:0045892">
    <property type="term" value="P:negative regulation of DNA-templated transcription"/>
    <property type="evidence" value="ECO:0007669"/>
    <property type="project" value="TreeGrafter"/>
</dbReference>
<dbReference type="InterPro" id="IPR043135">
    <property type="entry name" value="Fur_C"/>
</dbReference>
<accession>Q1J2X4</accession>
<evidence type="ECO:0000256" key="2">
    <source>
        <dbReference type="ARBA" id="ARBA00022491"/>
    </source>
</evidence>
<dbReference type="Gene3D" id="1.10.10.10">
    <property type="entry name" value="Winged helix-like DNA-binding domain superfamily/Winged helix DNA-binding domain"/>
    <property type="match status" value="1"/>
</dbReference>
<evidence type="ECO:0000256" key="1">
    <source>
        <dbReference type="ARBA" id="ARBA00007957"/>
    </source>
</evidence>
<dbReference type="GO" id="GO:0008270">
    <property type="term" value="F:zinc ion binding"/>
    <property type="evidence" value="ECO:0007669"/>
    <property type="project" value="TreeGrafter"/>
</dbReference>
<dbReference type="PANTHER" id="PTHR33202">
    <property type="entry name" value="ZINC UPTAKE REGULATION PROTEIN"/>
    <property type="match status" value="1"/>
</dbReference>
<keyword evidence="6" id="KW-0804">Transcription</keyword>
<comment type="similarity">
    <text evidence="1">Belongs to the Fur family.</text>
</comment>
<dbReference type="GO" id="GO:0000976">
    <property type="term" value="F:transcription cis-regulatory region binding"/>
    <property type="evidence" value="ECO:0007669"/>
    <property type="project" value="TreeGrafter"/>
</dbReference>
<dbReference type="Pfam" id="PF01475">
    <property type="entry name" value="FUR"/>
    <property type="match status" value="1"/>
</dbReference>
<keyword evidence="9" id="KW-1185">Reference proteome</keyword>
<reference evidence="8" key="1">
    <citation type="submission" date="2006-04" db="EMBL/GenBank/DDBJ databases">
        <title>Complete sequence of plasmid1 pDGEO01 of Deinococcus geothermalis DSM 11300.</title>
        <authorList>
            <consortium name="US DOE Joint Genome Institute"/>
            <person name="Copeland A."/>
            <person name="Lucas S."/>
            <person name="Lapidus A."/>
            <person name="Barry K."/>
            <person name="Detter J.C."/>
            <person name="Glavina del Rio T."/>
            <person name="Hammon N."/>
            <person name="Israni S."/>
            <person name="Dalin E."/>
            <person name="Tice H."/>
            <person name="Pitluck S."/>
            <person name="Brettin T."/>
            <person name="Bruce D."/>
            <person name="Han C."/>
            <person name="Tapia R."/>
            <person name="Saunders E."/>
            <person name="Gilna P."/>
            <person name="Schmutz J."/>
            <person name="Larimer F."/>
            <person name="Land M."/>
            <person name="Hauser L."/>
            <person name="Kyrpides N."/>
            <person name="Kim E."/>
            <person name="Daly M.J."/>
            <person name="Fredrickson J.K."/>
            <person name="Makarova K.S."/>
            <person name="Gaidamakova E.K."/>
            <person name="Zhai M."/>
            <person name="Richardson P."/>
        </authorList>
    </citation>
    <scope>NUCLEOTIDE SEQUENCE</scope>
    <source>
        <strain evidence="8">DSM 11300</strain>
        <plasmid evidence="8">pDGEO01</plasmid>
    </source>
</reference>